<comment type="caution">
    <text evidence="1">The sequence shown here is derived from an EMBL/GenBank/DDBJ whole genome shotgun (WGS) entry which is preliminary data.</text>
</comment>
<sequence length="133" mass="15676">MRKNVGNSEEVRIAYEEAWKEYEHRQKEIKKLIRKARVVDDKKVIESLRAKGDEGGKEWYDLLRGEKQERTRVDVLVVGGNIVMDTRDKVNAIQEFWEDIGGVNEAEDTSELETRIEEDMNNEISKTEIRKYM</sequence>
<evidence type="ECO:0000313" key="2">
    <source>
        <dbReference type="Proteomes" id="UP001292094"/>
    </source>
</evidence>
<protein>
    <submittedName>
        <fullName evidence="1">Uncharacterized protein</fullName>
    </submittedName>
</protein>
<keyword evidence="2" id="KW-1185">Reference proteome</keyword>
<accession>A0AAE1UH15</accession>
<name>A0AAE1UH15_9EUCA</name>
<dbReference type="AlphaFoldDB" id="A0AAE1UH15"/>
<reference evidence="1" key="1">
    <citation type="submission" date="2023-11" db="EMBL/GenBank/DDBJ databases">
        <title>Genome assemblies of two species of porcelain crab, Petrolisthes cinctipes and Petrolisthes manimaculis (Anomura: Porcellanidae).</title>
        <authorList>
            <person name="Angst P."/>
        </authorList>
    </citation>
    <scope>NUCLEOTIDE SEQUENCE</scope>
    <source>
        <strain evidence="1">PB745_02</strain>
        <tissue evidence="1">Gill</tissue>
    </source>
</reference>
<dbReference type="EMBL" id="JAWZYT010000795">
    <property type="protein sequence ID" value="KAK4318845.1"/>
    <property type="molecule type" value="Genomic_DNA"/>
</dbReference>
<organism evidence="1 2">
    <name type="scientific">Petrolisthes manimaculis</name>
    <dbReference type="NCBI Taxonomy" id="1843537"/>
    <lineage>
        <taxon>Eukaryota</taxon>
        <taxon>Metazoa</taxon>
        <taxon>Ecdysozoa</taxon>
        <taxon>Arthropoda</taxon>
        <taxon>Crustacea</taxon>
        <taxon>Multicrustacea</taxon>
        <taxon>Malacostraca</taxon>
        <taxon>Eumalacostraca</taxon>
        <taxon>Eucarida</taxon>
        <taxon>Decapoda</taxon>
        <taxon>Pleocyemata</taxon>
        <taxon>Anomura</taxon>
        <taxon>Galatheoidea</taxon>
        <taxon>Porcellanidae</taxon>
        <taxon>Petrolisthes</taxon>
    </lineage>
</organism>
<gene>
    <name evidence="1" type="ORF">Pmani_010167</name>
</gene>
<dbReference type="Proteomes" id="UP001292094">
    <property type="component" value="Unassembled WGS sequence"/>
</dbReference>
<evidence type="ECO:0000313" key="1">
    <source>
        <dbReference type="EMBL" id="KAK4318845.1"/>
    </source>
</evidence>
<proteinExistence type="predicted"/>